<accession>A0A9P5YQL9</accession>
<evidence type="ECO:0000313" key="2">
    <source>
        <dbReference type="Proteomes" id="UP000807469"/>
    </source>
</evidence>
<dbReference type="OrthoDB" id="2322999at2759"/>
<sequence>MDPYVEIYNQLPTLGEAEAKFVDREATFSKLVPLLEKYDYNFGVCLVHAHCTLNPDEKMIATGHVSEPVDANTLAHHPVRWLDDGRPFEFTVDPTVSPPDDLITAFKALVGHIGVLGLYYSAGVRPSDDHLELEWTEGRKNITKVISKDDNNPANVETAWLPGTKNPVTMACVLACEYWSLRSGGSHKGMRTHHVAPDAK</sequence>
<reference evidence="1" key="1">
    <citation type="submission" date="2020-11" db="EMBL/GenBank/DDBJ databases">
        <authorList>
            <consortium name="DOE Joint Genome Institute"/>
            <person name="Ahrendt S."/>
            <person name="Riley R."/>
            <person name="Andreopoulos W."/>
            <person name="Labutti K."/>
            <person name="Pangilinan J."/>
            <person name="Ruiz-Duenas F.J."/>
            <person name="Barrasa J.M."/>
            <person name="Sanchez-Garcia M."/>
            <person name="Camarero S."/>
            <person name="Miyauchi S."/>
            <person name="Serrano A."/>
            <person name="Linde D."/>
            <person name="Babiker R."/>
            <person name="Drula E."/>
            <person name="Ayuso-Fernandez I."/>
            <person name="Pacheco R."/>
            <person name="Padilla G."/>
            <person name="Ferreira P."/>
            <person name="Barriuso J."/>
            <person name="Kellner H."/>
            <person name="Castanera R."/>
            <person name="Alfaro M."/>
            <person name="Ramirez L."/>
            <person name="Pisabarro A.G."/>
            <person name="Kuo A."/>
            <person name="Tritt A."/>
            <person name="Lipzen A."/>
            <person name="He G."/>
            <person name="Yan M."/>
            <person name="Ng V."/>
            <person name="Cullen D."/>
            <person name="Martin F."/>
            <person name="Rosso M.-N."/>
            <person name="Henrissat B."/>
            <person name="Hibbett D."/>
            <person name="Martinez A.T."/>
            <person name="Grigoriev I.V."/>
        </authorList>
    </citation>
    <scope>NUCLEOTIDE SEQUENCE</scope>
    <source>
        <strain evidence="1">CIRM-BRFM 674</strain>
    </source>
</reference>
<organism evidence="1 2">
    <name type="scientific">Pholiota conissans</name>
    <dbReference type="NCBI Taxonomy" id="109636"/>
    <lineage>
        <taxon>Eukaryota</taxon>
        <taxon>Fungi</taxon>
        <taxon>Dikarya</taxon>
        <taxon>Basidiomycota</taxon>
        <taxon>Agaricomycotina</taxon>
        <taxon>Agaricomycetes</taxon>
        <taxon>Agaricomycetidae</taxon>
        <taxon>Agaricales</taxon>
        <taxon>Agaricineae</taxon>
        <taxon>Strophariaceae</taxon>
        <taxon>Pholiota</taxon>
    </lineage>
</organism>
<dbReference type="EMBL" id="MU155398">
    <property type="protein sequence ID" value="KAF9474078.1"/>
    <property type="molecule type" value="Genomic_DNA"/>
</dbReference>
<comment type="caution">
    <text evidence="1">The sequence shown here is derived from an EMBL/GenBank/DDBJ whole genome shotgun (WGS) entry which is preliminary data.</text>
</comment>
<keyword evidence="2" id="KW-1185">Reference proteome</keyword>
<dbReference type="Proteomes" id="UP000807469">
    <property type="component" value="Unassembled WGS sequence"/>
</dbReference>
<dbReference type="AlphaFoldDB" id="A0A9P5YQL9"/>
<protein>
    <submittedName>
        <fullName evidence="1">Uncharacterized protein</fullName>
    </submittedName>
</protein>
<name>A0A9P5YQL9_9AGAR</name>
<evidence type="ECO:0000313" key="1">
    <source>
        <dbReference type="EMBL" id="KAF9474078.1"/>
    </source>
</evidence>
<gene>
    <name evidence="1" type="ORF">BDN70DRAFT_885233</name>
</gene>
<proteinExistence type="predicted"/>